<feature type="compositionally biased region" description="Pro residues" evidence="4">
    <location>
        <begin position="59"/>
        <end position="68"/>
    </location>
</feature>
<evidence type="ECO:0000256" key="3">
    <source>
        <dbReference type="ARBA" id="ARBA00023274"/>
    </source>
</evidence>
<proteinExistence type="inferred from homology"/>
<accession>A0ABR2V4A3</accession>
<protein>
    <recommendedName>
        <fullName evidence="7">Ribosomal protein S11</fullName>
    </recommendedName>
</protein>
<keyword evidence="3" id="KW-0687">Ribonucleoprotein</keyword>
<dbReference type="Pfam" id="PF00411">
    <property type="entry name" value="Ribosomal_S11"/>
    <property type="match status" value="1"/>
</dbReference>
<reference evidence="5 6" key="1">
    <citation type="journal article" date="2024" name="J. Plant Pathol.">
        <title>Sequence and assembly of the genome of Seiridium unicorne, isolate CBS 538.82, causal agent of cypress canker disease.</title>
        <authorList>
            <person name="Scali E."/>
            <person name="Rocca G.D."/>
            <person name="Danti R."/>
            <person name="Garbelotto M."/>
            <person name="Barberini S."/>
            <person name="Baroncelli R."/>
            <person name="Emiliani G."/>
        </authorList>
    </citation>
    <scope>NUCLEOTIDE SEQUENCE [LARGE SCALE GENOMIC DNA]</scope>
    <source>
        <strain evidence="5 6">BM-138-508</strain>
    </source>
</reference>
<keyword evidence="2" id="KW-0689">Ribosomal protein</keyword>
<sequence length="273" mass="30000">MTKPTSRLLATSLRQAGRVQGSIRLPIRSFSQTARQYADKSGPNPPQSVSGTPTDPRTPSQPTPPPPSTARSPPSAPRKTLLNSFPRQSTQPPSFSNLADLSASLSRSPISGQNIAQDTLARARNQPTAQEVLSATSEDLVDKENWAQYDEPFHFHIYGHRHNTHITVTKPDRNAIISISAGQLGFRKSKRGTYDAAYQLCAYVIDKLNQGNWHKKIHKLEVVLRGFGHAREAATKVLLGNEGKFLKPKIVVVSDATRLKFGGTRSPKPRRLG</sequence>
<dbReference type="PANTHER" id="PTHR11759">
    <property type="entry name" value="40S RIBOSOMAL PROTEIN S14/30S RIBOSOMAL PROTEIN S11"/>
    <property type="match status" value="1"/>
</dbReference>
<keyword evidence="6" id="KW-1185">Reference proteome</keyword>
<evidence type="ECO:0000256" key="2">
    <source>
        <dbReference type="ARBA" id="ARBA00022980"/>
    </source>
</evidence>
<evidence type="ECO:0000256" key="1">
    <source>
        <dbReference type="ARBA" id="ARBA00006194"/>
    </source>
</evidence>
<evidence type="ECO:0000313" key="6">
    <source>
        <dbReference type="Proteomes" id="UP001408356"/>
    </source>
</evidence>
<name>A0ABR2V4A3_9PEZI</name>
<comment type="caution">
    <text evidence="5">The sequence shown here is derived from an EMBL/GenBank/DDBJ whole genome shotgun (WGS) entry which is preliminary data.</text>
</comment>
<feature type="compositionally biased region" description="Polar residues" evidence="4">
    <location>
        <begin position="81"/>
        <end position="99"/>
    </location>
</feature>
<comment type="similarity">
    <text evidence="1">Belongs to the universal ribosomal protein uS11 family.</text>
</comment>
<evidence type="ECO:0000313" key="5">
    <source>
        <dbReference type="EMBL" id="KAK9421566.1"/>
    </source>
</evidence>
<organism evidence="5 6">
    <name type="scientific">Seiridium unicorne</name>
    <dbReference type="NCBI Taxonomy" id="138068"/>
    <lineage>
        <taxon>Eukaryota</taxon>
        <taxon>Fungi</taxon>
        <taxon>Dikarya</taxon>
        <taxon>Ascomycota</taxon>
        <taxon>Pezizomycotina</taxon>
        <taxon>Sordariomycetes</taxon>
        <taxon>Xylariomycetidae</taxon>
        <taxon>Amphisphaeriales</taxon>
        <taxon>Sporocadaceae</taxon>
        <taxon>Seiridium</taxon>
    </lineage>
</organism>
<dbReference type="Proteomes" id="UP001408356">
    <property type="component" value="Unassembled WGS sequence"/>
</dbReference>
<dbReference type="EMBL" id="JARVKF010000168">
    <property type="protein sequence ID" value="KAK9421566.1"/>
    <property type="molecule type" value="Genomic_DNA"/>
</dbReference>
<feature type="region of interest" description="Disordered" evidence="4">
    <location>
        <begin position="13"/>
        <end position="99"/>
    </location>
</feature>
<dbReference type="SUPFAM" id="SSF53137">
    <property type="entry name" value="Translational machinery components"/>
    <property type="match status" value="1"/>
</dbReference>
<evidence type="ECO:0008006" key="7">
    <source>
        <dbReference type="Google" id="ProtNLM"/>
    </source>
</evidence>
<gene>
    <name evidence="5" type="ORF">SUNI508_05496</name>
</gene>
<evidence type="ECO:0000256" key="4">
    <source>
        <dbReference type="SAM" id="MobiDB-lite"/>
    </source>
</evidence>
<dbReference type="Gene3D" id="3.30.420.80">
    <property type="entry name" value="Ribosomal protein S11"/>
    <property type="match status" value="1"/>
</dbReference>
<dbReference type="InterPro" id="IPR036967">
    <property type="entry name" value="Ribosomal_uS11_sf"/>
</dbReference>
<dbReference type="HAMAP" id="MF_01310">
    <property type="entry name" value="Ribosomal_uS11"/>
    <property type="match status" value="1"/>
</dbReference>
<dbReference type="InterPro" id="IPR001971">
    <property type="entry name" value="Ribosomal_uS11"/>
</dbReference>